<evidence type="ECO:0000313" key="1">
    <source>
        <dbReference type="EMBL" id="GGC08458.1"/>
    </source>
</evidence>
<gene>
    <name evidence="1" type="ORF">GCM10011352_38470</name>
</gene>
<proteinExistence type="predicted"/>
<name>A0ABQ1KT57_9GAMM</name>
<reference evidence="2" key="1">
    <citation type="journal article" date="2019" name="Int. J. Syst. Evol. Microbiol.">
        <title>The Global Catalogue of Microorganisms (GCM) 10K type strain sequencing project: providing services to taxonomists for standard genome sequencing and annotation.</title>
        <authorList>
            <consortium name="The Broad Institute Genomics Platform"/>
            <consortium name="The Broad Institute Genome Sequencing Center for Infectious Disease"/>
            <person name="Wu L."/>
            <person name="Ma J."/>
        </authorList>
    </citation>
    <scope>NUCLEOTIDE SEQUENCE [LARGE SCALE GENOMIC DNA]</scope>
    <source>
        <strain evidence="2">CGMCC 1.15341</strain>
    </source>
</reference>
<organism evidence="1 2">
    <name type="scientific">Marinobacterium zhoushanense</name>
    <dbReference type="NCBI Taxonomy" id="1679163"/>
    <lineage>
        <taxon>Bacteria</taxon>
        <taxon>Pseudomonadati</taxon>
        <taxon>Pseudomonadota</taxon>
        <taxon>Gammaproteobacteria</taxon>
        <taxon>Oceanospirillales</taxon>
        <taxon>Oceanospirillaceae</taxon>
        <taxon>Marinobacterium</taxon>
    </lineage>
</organism>
<keyword evidence="2" id="KW-1185">Reference proteome</keyword>
<evidence type="ECO:0000313" key="2">
    <source>
        <dbReference type="Proteomes" id="UP000629025"/>
    </source>
</evidence>
<accession>A0ABQ1KT57</accession>
<protein>
    <submittedName>
        <fullName evidence="1">Uncharacterized protein</fullName>
    </submittedName>
</protein>
<dbReference type="EMBL" id="BMIJ01000008">
    <property type="protein sequence ID" value="GGC08458.1"/>
    <property type="molecule type" value="Genomic_DNA"/>
</dbReference>
<comment type="caution">
    <text evidence="1">The sequence shown here is derived from an EMBL/GenBank/DDBJ whole genome shotgun (WGS) entry which is preliminary data.</text>
</comment>
<sequence length="118" mass="13132">MLDSQERGLMQHALILTRIVPERGLDGALTAVSAVTHDGRTVRFQAQMDQHINLTLLEHQRAPLLLLTDRLYEPFRDMITVPGDALLSIVPLPAGHIRALLDRDEGDRLLEAVAVQLP</sequence>
<dbReference type="RefSeq" id="WP_188751355.1">
    <property type="nucleotide sequence ID" value="NZ_BMIJ01000008.1"/>
</dbReference>
<dbReference type="Proteomes" id="UP000629025">
    <property type="component" value="Unassembled WGS sequence"/>
</dbReference>